<accession>A0A8S5QB75</accession>
<dbReference type="GO" id="GO:0006281">
    <property type="term" value="P:DNA repair"/>
    <property type="evidence" value="ECO:0007669"/>
    <property type="project" value="InterPro"/>
</dbReference>
<dbReference type="Gene3D" id="3.30.1330.70">
    <property type="entry name" value="Holliday junction resolvase RusA"/>
    <property type="match status" value="1"/>
</dbReference>
<sequence length="133" mass="15322">MTDEEISMRKKHLRVVLPWPAHGLSPNSRCHWAVKRKLVAAARRVAFVATYSKTEGRRAVPDGSIGYRCTFYPPDRRARDEDNLISSLKSSLDGIAQALRIDDKCFHLLEPAVREPDRPNGRVEIDLFWREEH</sequence>
<dbReference type="EMBL" id="BK015627">
    <property type="protein sequence ID" value="DAE16575.1"/>
    <property type="molecule type" value="Genomic_DNA"/>
</dbReference>
<evidence type="ECO:0000313" key="1">
    <source>
        <dbReference type="EMBL" id="DAE16575.1"/>
    </source>
</evidence>
<dbReference type="SUPFAM" id="SSF103084">
    <property type="entry name" value="Holliday junction resolvase RusA"/>
    <property type="match status" value="1"/>
</dbReference>
<dbReference type="InterPro" id="IPR036614">
    <property type="entry name" value="RusA-like_sf"/>
</dbReference>
<protein>
    <submittedName>
        <fullName evidence="1">Crossover junction endodeoxyribonuclease</fullName>
    </submittedName>
</protein>
<organism evidence="1">
    <name type="scientific">Podoviridae sp. ctiwu7</name>
    <dbReference type="NCBI Taxonomy" id="2825269"/>
    <lineage>
        <taxon>Viruses</taxon>
        <taxon>Duplodnaviria</taxon>
        <taxon>Heunggongvirae</taxon>
        <taxon>Uroviricota</taxon>
        <taxon>Caudoviricetes</taxon>
    </lineage>
</organism>
<dbReference type="GO" id="GO:0006310">
    <property type="term" value="P:DNA recombination"/>
    <property type="evidence" value="ECO:0007669"/>
    <property type="project" value="InterPro"/>
</dbReference>
<reference evidence="1" key="1">
    <citation type="journal article" date="2021" name="Proc. Natl. Acad. Sci. U.S.A.">
        <title>A Catalog of Tens of Thousands of Viruses from Human Metagenomes Reveals Hidden Associations with Chronic Diseases.</title>
        <authorList>
            <person name="Tisza M.J."/>
            <person name="Buck C.B."/>
        </authorList>
    </citation>
    <scope>NUCLEOTIDE SEQUENCE</scope>
    <source>
        <strain evidence="1">Ctiwu7</strain>
    </source>
</reference>
<proteinExistence type="predicted"/>
<dbReference type="GO" id="GO:0000287">
    <property type="term" value="F:magnesium ion binding"/>
    <property type="evidence" value="ECO:0007669"/>
    <property type="project" value="InterPro"/>
</dbReference>
<name>A0A8S5QB75_9CAUD</name>